<dbReference type="SMART" id="SM00690">
    <property type="entry name" value="DM5"/>
    <property type="match status" value="5"/>
</dbReference>
<dbReference type="AlphaFoldDB" id="A0A9P9Z071"/>
<dbReference type="GO" id="GO:0062129">
    <property type="term" value="C:chitin-based extracellular matrix"/>
    <property type="evidence" value="ECO:0007669"/>
    <property type="project" value="TreeGrafter"/>
</dbReference>
<dbReference type="Proteomes" id="UP001059596">
    <property type="component" value="Chromosome 3R"/>
</dbReference>
<dbReference type="Pfam" id="PF03103">
    <property type="entry name" value="DUF243"/>
    <property type="match status" value="5"/>
</dbReference>
<comment type="caution">
    <text evidence="3">The sequence shown here is derived from an EMBL/GenBank/DDBJ whole genome shotgun (WGS) entry which is preliminary data.</text>
</comment>
<keyword evidence="4" id="KW-1185">Reference proteome</keyword>
<feature type="domain" description="DUF243" evidence="2">
    <location>
        <begin position="400"/>
        <end position="456"/>
    </location>
</feature>
<organism evidence="3 4">
    <name type="scientific">Drosophila gunungcola</name>
    <name type="common">fruit fly</name>
    <dbReference type="NCBI Taxonomy" id="103775"/>
    <lineage>
        <taxon>Eukaryota</taxon>
        <taxon>Metazoa</taxon>
        <taxon>Ecdysozoa</taxon>
        <taxon>Arthropoda</taxon>
        <taxon>Hexapoda</taxon>
        <taxon>Insecta</taxon>
        <taxon>Pterygota</taxon>
        <taxon>Neoptera</taxon>
        <taxon>Endopterygota</taxon>
        <taxon>Diptera</taxon>
        <taxon>Brachycera</taxon>
        <taxon>Muscomorpha</taxon>
        <taxon>Ephydroidea</taxon>
        <taxon>Drosophilidae</taxon>
        <taxon>Drosophila</taxon>
        <taxon>Sophophora</taxon>
    </lineage>
</organism>
<feature type="domain" description="DUF243" evidence="2">
    <location>
        <begin position="21"/>
        <end position="102"/>
    </location>
</feature>
<feature type="region of interest" description="Disordered" evidence="1">
    <location>
        <begin position="1"/>
        <end position="26"/>
    </location>
</feature>
<feature type="compositionally biased region" description="Low complexity" evidence="1">
    <location>
        <begin position="487"/>
        <end position="497"/>
    </location>
</feature>
<protein>
    <recommendedName>
        <fullName evidence="2">DUF243 domain-containing protein</fullName>
    </recommendedName>
</protein>
<evidence type="ECO:0000313" key="3">
    <source>
        <dbReference type="EMBL" id="KAI8045914.1"/>
    </source>
</evidence>
<feature type="domain" description="DUF243" evidence="2">
    <location>
        <begin position="824"/>
        <end position="925"/>
    </location>
</feature>
<dbReference type="GO" id="GO:0008010">
    <property type="term" value="F:structural constituent of chitin-based larval cuticle"/>
    <property type="evidence" value="ECO:0007669"/>
    <property type="project" value="TreeGrafter"/>
</dbReference>
<feature type="domain" description="DUF243" evidence="2">
    <location>
        <begin position="613"/>
        <end position="700"/>
    </location>
</feature>
<evidence type="ECO:0000256" key="1">
    <source>
        <dbReference type="SAM" id="MobiDB-lite"/>
    </source>
</evidence>
<feature type="region of interest" description="Disordered" evidence="1">
    <location>
        <begin position="473"/>
        <end position="540"/>
    </location>
</feature>
<feature type="compositionally biased region" description="Low complexity" evidence="1">
    <location>
        <begin position="1"/>
        <end position="19"/>
    </location>
</feature>
<feature type="compositionally biased region" description="Low complexity" evidence="1">
    <location>
        <begin position="508"/>
        <end position="519"/>
    </location>
</feature>
<evidence type="ECO:0000259" key="2">
    <source>
        <dbReference type="SMART" id="SM00690"/>
    </source>
</evidence>
<proteinExistence type="predicted"/>
<feature type="non-terminal residue" evidence="3">
    <location>
        <position position="1010"/>
    </location>
</feature>
<accession>A0A9P9Z071</accession>
<sequence length="1010" mass="109070">RLLPPTTLLPRPSSRRSSSPTPPTRVSNAVNKALRVVFIKGPENRGLEDAALALAKQAAQQETAIYVLNKQADIGDLANKLNAIRNNNNNKPEVHFVKYRTPEDAANAQRAIQSQYDQLGGTSQAHNGGVANALNFASAGPVQKANAQIPENSYLPSSALCLVAVASARSGYNYQPAASAPIATSFAPSGSSYSPAVAASQDAPAETYVPAAPSAPVATSYAAPQAELQKEFFTYTADEQDFNEPAGSEQASSSLNRALRVIFIKGPENTGLENAAVALAKQAGQQETAIYADIGDLSNKLNAIRNNHNNKPEVHFVKYRTNQDAVNAQQTIQSQYDQLGGSSTIQNGGVAPVLNFASQPAAHQYQQNSYGAAVHGYGNEAALAEEKFNAQPGNHYQENADFHKHFYAFEAPYDSAEEADLVETKLASLAEKNLQVVFIKAPENKAVVHFVKYRTEAEAAQAQQYIQAQYGGGAATPQSSQASSLGYYPEQQPQYEQNSPASQADYFQPPQQSAYQPQSGYLPPLPTGASNVGQIDLPPVPEAQQDLSASYNNEASVDFRSARSRRFDFLANERRRSGSRMVFPTEFLWLFLGLSYGLGDVYLPAGSDVAPGRHLATEYFTYDAPQEEDQAAPWQSARQLAQVLSPPQQVVFIRTPETNLFSLTAKQLAADADALAQQQAAIQQQATEKPSVHFVKYRTPADVTRALSALRSDYDRLPGNSINHAVEKAHVLQLNPQPTTETPLLCLFAASCSADKLGYNYQPVGHADEGLSFLPGQAGQGQVIGELPQQLLQPVQSGEAVLSQPIEAPLQSAPLAPQIAPLVEEFQKEFYSYGAPEEQFDEGVSNQQIANSLKKNLRVVFIRTPENQGFERAALQLAKQSAQQETAIYVLSKQSDVSNLAKQLNALKTSSSNKPEVHFVKYRTPEDAANAQLAIQNQYNQLPGVSRISNEGRAPVLNFASQATQPAVLPASVAAPASVSVSAPSSDYLPANVVAGQDYLPPTLRRFRLK</sequence>
<gene>
    <name evidence="3" type="ORF">M5D96_002103</name>
</gene>
<dbReference type="InterPro" id="IPR004145">
    <property type="entry name" value="DUF243"/>
</dbReference>
<evidence type="ECO:0000313" key="4">
    <source>
        <dbReference type="Proteomes" id="UP001059596"/>
    </source>
</evidence>
<dbReference type="PANTHER" id="PTHR31927:SF2">
    <property type="entry name" value="FI07246P-RELATED"/>
    <property type="match status" value="1"/>
</dbReference>
<feature type="domain" description="DUF243" evidence="2">
    <location>
        <begin position="226"/>
        <end position="322"/>
    </location>
</feature>
<name>A0A9P9Z071_9MUSC</name>
<reference evidence="3" key="1">
    <citation type="journal article" date="2023" name="Genome Biol. Evol.">
        <title>Long-read-based Genome Assembly of Drosophila gunungcola Reveals Fewer Chemosensory Genes in Flower-breeding Species.</title>
        <authorList>
            <person name="Negi A."/>
            <person name="Liao B.Y."/>
            <person name="Yeh S.D."/>
        </authorList>
    </citation>
    <scope>NUCLEOTIDE SEQUENCE</scope>
    <source>
        <strain evidence="3">Sukarami</strain>
    </source>
</reference>
<dbReference type="PANTHER" id="PTHR31927">
    <property type="entry name" value="FI07246P-RELATED-RELATED"/>
    <property type="match status" value="1"/>
</dbReference>
<dbReference type="EMBL" id="JAMKOV010000001">
    <property type="protein sequence ID" value="KAI8045914.1"/>
    <property type="molecule type" value="Genomic_DNA"/>
</dbReference>
<dbReference type="GO" id="GO:0040003">
    <property type="term" value="P:chitin-based cuticle development"/>
    <property type="evidence" value="ECO:0007669"/>
    <property type="project" value="TreeGrafter"/>
</dbReference>